<proteinExistence type="predicted"/>
<sequence length="416" mass="47086">MKVSIVTNNDSKGGAARAALRLLHAMQGNHTDIEMYVRMKYSDYSSVIGPKSNLEKLVNMLRNPANTIINKISTRINPNLHSNNILPSKLHKVLNNNDSDIINLHWIGSETMSINDVAKISKPIVWTLHDMWAFCGAEHVTHDNEDARWRKGYTKKNRVLNDKGFDLDRYVWEKKLKLWKKPMHIVTPSEWLANCAKESYLFQDWPISVIPNPIDTSIYKPLDKSCCRNILNLPEDKKIILFGAIGGSKNTNKGFDLLESALKHLYMDKDINPDKIVCVIFGQSRPANFESIPFKTIWLGHIYDDISLSMIYNSADIMVVPSRIENFPQSATEAQACGVPVVGFDTSGVSNAIIHNETGYLAEPFNPKCLSNGITKIINDNKVSQQLGNNAYQRAQKLWSFSTISQEYNKKFMAII</sequence>
<organism evidence="3 4">
    <name type="scientific">Providencia huaxiensis</name>
    <dbReference type="NCBI Taxonomy" id="2027290"/>
    <lineage>
        <taxon>Bacteria</taxon>
        <taxon>Pseudomonadati</taxon>
        <taxon>Pseudomonadota</taxon>
        <taxon>Gammaproteobacteria</taxon>
        <taxon>Enterobacterales</taxon>
        <taxon>Morganellaceae</taxon>
        <taxon>Providencia</taxon>
    </lineage>
</organism>
<accession>A0A8I2INL0</accession>
<dbReference type="InterPro" id="IPR028098">
    <property type="entry name" value="Glyco_trans_4-like_N"/>
</dbReference>
<dbReference type="SUPFAM" id="SSF53756">
    <property type="entry name" value="UDP-Glycosyltransferase/glycogen phosphorylase"/>
    <property type="match status" value="1"/>
</dbReference>
<protein>
    <submittedName>
        <fullName evidence="3">Glycosyltransferase</fullName>
        <ecNumber evidence="3">2.4.-.-</ecNumber>
    </submittedName>
</protein>
<keyword evidence="3" id="KW-0808">Transferase</keyword>
<evidence type="ECO:0000259" key="2">
    <source>
        <dbReference type="Pfam" id="PF13439"/>
    </source>
</evidence>
<keyword evidence="3" id="KW-0328">Glycosyltransferase</keyword>
<evidence type="ECO:0000313" key="4">
    <source>
        <dbReference type="Proteomes" id="UP000674270"/>
    </source>
</evidence>
<evidence type="ECO:0000313" key="3">
    <source>
        <dbReference type="EMBL" id="MBQ0269537.1"/>
    </source>
</evidence>
<gene>
    <name evidence="3" type="ORF">J7T18_14625</name>
</gene>
<reference evidence="3" key="1">
    <citation type="submission" date="2021-03" db="EMBL/GenBank/DDBJ databases">
        <authorList>
            <person name="Stanton E."/>
        </authorList>
    </citation>
    <scope>NUCLEOTIDE SEQUENCE</scope>
    <source>
        <strain evidence="3">2020EL-00113</strain>
    </source>
</reference>
<dbReference type="PANTHER" id="PTHR45947:SF3">
    <property type="entry name" value="SULFOQUINOVOSYL TRANSFERASE SQD2"/>
    <property type="match status" value="1"/>
</dbReference>
<name>A0A8I2INL0_9GAMM</name>
<evidence type="ECO:0000259" key="1">
    <source>
        <dbReference type="Pfam" id="PF00534"/>
    </source>
</evidence>
<dbReference type="GO" id="GO:0016757">
    <property type="term" value="F:glycosyltransferase activity"/>
    <property type="evidence" value="ECO:0007669"/>
    <property type="project" value="UniProtKB-KW"/>
</dbReference>
<feature type="domain" description="Glycosyltransferase subfamily 4-like N-terminal" evidence="2">
    <location>
        <begin position="13"/>
        <end position="217"/>
    </location>
</feature>
<dbReference type="Pfam" id="PF13439">
    <property type="entry name" value="Glyco_transf_4"/>
    <property type="match status" value="1"/>
</dbReference>
<dbReference type="InterPro" id="IPR050194">
    <property type="entry name" value="Glycosyltransferase_grp1"/>
</dbReference>
<dbReference type="EC" id="2.4.-.-" evidence="3"/>
<dbReference type="EMBL" id="JAGKLY010000006">
    <property type="protein sequence ID" value="MBQ0269537.1"/>
    <property type="molecule type" value="Genomic_DNA"/>
</dbReference>
<dbReference type="PANTHER" id="PTHR45947">
    <property type="entry name" value="SULFOQUINOVOSYL TRANSFERASE SQD2"/>
    <property type="match status" value="1"/>
</dbReference>
<dbReference type="InterPro" id="IPR001296">
    <property type="entry name" value="Glyco_trans_1"/>
</dbReference>
<comment type="caution">
    <text evidence="3">The sequence shown here is derived from an EMBL/GenBank/DDBJ whole genome shotgun (WGS) entry which is preliminary data.</text>
</comment>
<dbReference type="Pfam" id="PF00534">
    <property type="entry name" value="Glycos_transf_1"/>
    <property type="match status" value="1"/>
</dbReference>
<feature type="domain" description="Glycosyl transferase family 1" evidence="1">
    <location>
        <begin position="228"/>
        <end position="394"/>
    </location>
</feature>
<dbReference type="Gene3D" id="3.40.50.2000">
    <property type="entry name" value="Glycogen Phosphorylase B"/>
    <property type="match status" value="2"/>
</dbReference>
<dbReference type="AlphaFoldDB" id="A0A8I2INL0"/>
<dbReference type="RefSeq" id="WP_210848694.1">
    <property type="nucleotide sequence ID" value="NZ_JAGKLY010000006.1"/>
</dbReference>
<dbReference type="Proteomes" id="UP000674270">
    <property type="component" value="Unassembled WGS sequence"/>
</dbReference>